<dbReference type="InterPro" id="IPR027417">
    <property type="entry name" value="P-loop_NTPase"/>
</dbReference>
<comment type="caution">
    <text evidence="1">The sequence shown here is derived from an EMBL/GenBank/DDBJ whole genome shotgun (WGS) entry which is preliminary data.</text>
</comment>
<accession>A0A135V4N9</accession>
<evidence type="ECO:0000313" key="2">
    <source>
        <dbReference type="Proteomes" id="UP000070121"/>
    </source>
</evidence>
<gene>
    <name evidence="1" type="ORF">CSAL01_03562</name>
</gene>
<dbReference type="STRING" id="1209931.A0A135V4N9"/>
<name>A0A135V4N9_9PEZI</name>
<keyword evidence="2" id="KW-1185">Reference proteome</keyword>
<dbReference type="SUPFAM" id="SSF52540">
    <property type="entry name" value="P-loop containing nucleoside triphosphate hydrolases"/>
    <property type="match status" value="1"/>
</dbReference>
<organism evidence="1 2">
    <name type="scientific">Colletotrichum salicis</name>
    <dbReference type="NCBI Taxonomy" id="1209931"/>
    <lineage>
        <taxon>Eukaryota</taxon>
        <taxon>Fungi</taxon>
        <taxon>Dikarya</taxon>
        <taxon>Ascomycota</taxon>
        <taxon>Pezizomycotina</taxon>
        <taxon>Sordariomycetes</taxon>
        <taxon>Hypocreomycetidae</taxon>
        <taxon>Glomerellales</taxon>
        <taxon>Glomerellaceae</taxon>
        <taxon>Colletotrichum</taxon>
        <taxon>Colletotrichum acutatum species complex</taxon>
    </lineage>
</organism>
<dbReference type="OrthoDB" id="5426988at2759"/>
<evidence type="ECO:0000313" key="1">
    <source>
        <dbReference type="EMBL" id="KXH67639.1"/>
    </source>
</evidence>
<dbReference type="AlphaFoldDB" id="A0A135V4N9"/>
<reference evidence="1 2" key="1">
    <citation type="submission" date="2014-02" db="EMBL/GenBank/DDBJ databases">
        <title>The genome sequence of Colletotrichum salicis CBS 607.94.</title>
        <authorList>
            <person name="Baroncelli R."/>
            <person name="Thon M.R."/>
        </authorList>
    </citation>
    <scope>NUCLEOTIDE SEQUENCE [LARGE SCALE GENOMIC DNA]</scope>
    <source>
        <strain evidence="1 2">CBS 607.94</strain>
    </source>
</reference>
<dbReference type="Proteomes" id="UP000070121">
    <property type="component" value="Unassembled WGS sequence"/>
</dbReference>
<sequence>MASFQSPVTLKPLPIIHLNGFPGTGKLTIARALQQQLGPCCRLLHNHLLINPADAVLHRSETGYQDLRRAIRKVIFTSLAENPVSRNFAYVFTDFQSSDGVGSAVCAEYLETARHRGAALVSVVVTCDEATNIARIQSADREAHHKIVDPGLLRMFRNSVRIHRFDEPGTMSIEVDVTESTPTEAARRILEYVMRVCPEVERAMSSYQLQ</sequence>
<protein>
    <submittedName>
        <fullName evidence="1">Uncharacterized protein</fullName>
    </submittedName>
</protein>
<proteinExistence type="predicted"/>
<dbReference type="EMBL" id="JFFI01000440">
    <property type="protein sequence ID" value="KXH67639.1"/>
    <property type="molecule type" value="Genomic_DNA"/>
</dbReference>
<dbReference type="Gene3D" id="3.40.50.300">
    <property type="entry name" value="P-loop containing nucleotide triphosphate hydrolases"/>
    <property type="match status" value="1"/>
</dbReference>